<organism evidence="2 3">
    <name type="scientific">Janthinobacterium lividum</name>
    <dbReference type="NCBI Taxonomy" id="29581"/>
    <lineage>
        <taxon>Bacteria</taxon>
        <taxon>Pseudomonadati</taxon>
        <taxon>Pseudomonadota</taxon>
        <taxon>Betaproteobacteria</taxon>
        <taxon>Burkholderiales</taxon>
        <taxon>Oxalobacteraceae</taxon>
        <taxon>Janthinobacterium</taxon>
    </lineage>
</organism>
<name>A0A1S1U497_9BURK</name>
<protein>
    <submittedName>
        <fullName evidence="2">Oxidoreductase</fullName>
    </submittedName>
</protein>
<dbReference type="Gene3D" id="3.10.450.40">
    <property type="match status" value="1"/>
</dbReference>
<evidence type="ECO:0000313" key="3">
    <source>
        <dbReference type="Proteomes" id="UP000179840"/>
    </source>
</evidence>
<accession>A0A1S1U497</accession>
<comment type="caution">
    <text evidence="2">The sequence shown here is derived from an EMBL/GenBank/DDBJ whole genome shotgun (WGS) entry which is preliminary data.</text>
</comment>
<evidence type="ECO:0000259" key="1">
    <source>
        <dbReference type="Pfam" id="PF04965"/>
    </source>
</evidence>
<dbReference type="AlphaFoldDB" id="A0A1S1U497"/>
<reference evidence="2 3" key="1">
    <citation type="submission" date="2015-06" db="EMBL/GenBank/DDBJ databases">
        <title>Draft genome sequencing of a biphenyl-degrading bacterium, Janthinobacterium lividum MEG1.</title>
        <authorList>
            <person name="Shimodaira J."/>
            <person name="Hatta T."/>
        </authorList>
    </citation>
    <scope>NUCLEOTIDE SEQUENCE [LARGE SCALE GENOMIC DNA]</scope>
    <source>
        <strain evidence="2 3">MEG1</strain>
    </source>
</reference>
<dbReference type="InterPro" id="IPR007048">
    <property type="entry name" value="IraD/Gp25-like"/>
</dbReference>
<dbReference type="Proteomes" id="UP000179840">
    <property type="component" value="Unassembled WGS sequence"/>
</dbReference>
<dbReference type="SUPFAM" id="SSF160719">
    <property type="entry name" value="gpW/gp25-like"/>
    <property type="match status" value="1"/>
</dbReference>
<feature type="domain" description="IraD/Gp25-like" evidence="1">
    <location>
        <begin position="14"/>
        <end position="85"/>
    </location>
</feature>
<proteinExistence type="predicted"/>
<sequence>MLGMHAATGRPLSGLAHIRQSISDILTTPIGSRLMRRRYGSEVPELIDQPLNSATVLRIYAATAYAIRLWEPRITLTSLQFETGEAGAASLILDGVADGQAVQLAVGIGQEGTP</sequence>
<dbReference type="Pfam" id="PF04965">
    <property type="entry name" value="GPW_gp25"/>
    <property type="match status" value="1"/>
</dbReference>
<gene>
    <name evidence="2" type="ORF">AKG95_21705</name>
</gene>
<evidence type="ECO:0000313" key="2">
    <source>
        <dbReference type="EMBL" id="OHV94919.1"/>
    </source>
</evidence>
<dbReference type="EMBL" id="LFKP01000011">
    <property type="protein sequence ID" value="OHV94919.1"/>
    <property type="molecule type" value="Genomic_DNA"/>
</dbReference>